<keyword evidence="5" id="KW-1185">Reference proteome</keyword>
<dbReference type="InterPro" id="IPR015943">
    <property type="entry name" value="WD40/YVTN_repeat-like_dom_sf"/>
</dbReference>
<name>A0ABS5VRB8_9BACT</name>
<evidence type="ECO:0000259" key="3">
    <source>
        <dbReference type="Pfam" id="PF07495"/>
    </source>
</evidence>
<dbReference type="Gene3D" id="2.130.10.10">
    <property type="entry name" value="YVTN repeat-like/Quinoprotein amine dehydrogenase"/>
    <property type="match status" value="3"/>
</dbReference>
<dbReference type="SUPFAM" id="SSF63829">
    <property type="entry name" value="Calcium-dependent phosphotriesterase"/>
    <property type="match status" value="2"/>
</dbReference>
<proteinExistence type="predicted"/>
<feature type="domain" description="Two component regulator three Y" evidence="3">
    <location>
        <begin position="664"/>
        <end position="726"/>
    </location>
</feature>
<reference evidence="4 5" key="1">
    <citation type="submission" date="2021-05" db="EMBL/GenBank/DDBJ databases">
        <title>A Polyphasic approach of four new species of the genus Ohtaekwangia: Ohtaekwangia histidinii sp. nov., Ohtaekwangia cretensis sp. nov., Ohtaekwangia indiensis sp. nov., Ohtaekwangia reichenbachii sp. nov. from diverse environment.</title>
        <authorList>
            <person name="Octaviana S."/>
        </authorList>
    </citation>
    <scope>NUCLEOTIDE SEQUENCE [LARGE SCALE GENOMIC DNA]</scope>
    <source>
        <strain evidence="4 5">PWU20</strain>
    </source>
</reference>
<comment type="caution">
    <text evidence="4">The sequence shown here is derived from an EMBL/GenBank/DDBJ whole genome shotgun (WGS) entry which is preliminary data.</text>
</comment>
<dbReference type="PANTHER" id="PTHR43547">
    <property type="entry name" value="TWO-COMPONENT HISTIDINE KINASE"/>
    <property type="match status" value="1"/>
</dbReference>
<evidence type="ECO:0000256" key="1">
    <source>
        <dbReference type="ARBA" id="ARBA00022553"/>
    </source>
</evidence>
<dbReference type="Pfam" id="PF07494">
    <property type="entry name" value="Reg_prop"/>
    <property type="match status" value="1"/>
</dbReference>
<dbReference type="InterPro" id="IPR011123">
    <property type="entry name" value="Y_Y_Y"/>
</dbReference>
<gene>
    <name evidence="4" type="ORF">KK060_11940</name>
</gene>
<dbReference type="InterPro" id="IPR013783">
    <property type="entry name" value="Ig-like_fold"/>
</dbReference>
<organism evidence="4 5">
    <name type="scientific">Chryseosolibacter indicus</name>
    <dbReference type="NCBI Taxonomy" id="2782351"/>
    <lineage>
        <taxon>Bacteria</taxon>
        <taxon>Pseudomonadati</taxon>
        <taxon>Bacteroidota</taxon>
        <taxon>Cytophagia</taxon>
        <taxon>Cytophagales</taxon>
        <taxon>Chryseotaleaceae</taxon>
        <taxon>Chryseosolibacter</taxon>
    </lineage>
</organism>
<dbReference type="InterPro" id="IPR011110">
    <property type="entry name" value="Reg_prop"/>
</dbReference>
<evidence type="ECO:0000313" key="4">
    <source>
        <dbReference type="EMBL" id="MBT1703995.1"/>
    </source>
</evidence>
<dbReference type="InterPro" id="IPR036890">
    <property type="entry name" value="HATPase_C_sf"/>
</dbReference>
<dbReference type="Proteomes" id="UP000772618">
    <property type="component" value="Unassembled WGS sequence"/>
</dbReference>
<evidence type="ECO:0000313" key="5">
    <source>
        <dbReference type="Proteomes" id="UP000772618"/>
    </source>
</evidence>
<protein>
    <recommendedName>
        <fullName evidence="3">Two component regulator three Y domain-containing protein</fullName>
    </recommendedName>
</protein>
<keyword evidence="2" id="KW-0472">Membrane</keyword>
<dbReference type="Pfam" id="PF07495">
    <property type="entry name" value="Y_Y_Y"/>
    <property type="match status" value="1"/>
</dbReference>
<keyword evidence="2" id="KW-0812">Transmembrane</keyword>
<dbReference type="Gene3D" id="2.60.40.10">
    <property type="entry name" value="Immunoglobulins"/>
    <property type="match status" value="1"/>
</dbReference>
<keyword evidence="1" id="KW-0597">Phosphoprotein</keyword>
<evidence type="ECO:0000256" key="2">
    <source>
        <dbReference type="SAM" id="Phobius"/>
    </source>
</evidence>
<keyword evidence="2" id="KW-1133">Transmembrane helix</keyword>
<accession>A0ABS5VRB8</accession>
<feature type="transmembrane region" description="Helical" evidence="2">
    <location>
        <begin position="733"/>
        <end position="753"/>
    </location>
</feature>
<dbReference type="EMBL" id="JAHESD010000023">
    <property type="protein sequence ID" value="MBT1703995.1"/>
    <property type="molecule type" value="Genomic_DNA"/>
</dbReference>
<dbReference type="PANTHER" id="PTHR43547:SF2">
    <property type="entry name" value="HYBRID SIGNAL TRANSDUCTION HISTIDINE KINASE C"/>
    <property type="match status" value="1"/>
</dbReference>
<dbReference type="SUPFAM" id="SSF55874">
    <property type="entry name" value="ATPase domain of HSP90 chaperone/DNA topoisomerase II/histidine kinase"/>
    <property type="match status" value="1"/>
</dbReference>
<dbReference type="RefSeq" id="WP_254153957.1">
    <property type="nucleotide sequence ID" value="NZ_JAHESD010000023.1"/>
</dbReference>
<dbReference type="Gene3D" id="3.30.565.10">
    <property type="entry name" value="Histidine kinase-like ATPase, C-terminal domain"/>
    <property type="match status" value="1"/>
</dbReference>
<dbReference type="CDD" id="cd16917">
    <property type="entry name" value="HATPase_UhpB-NarQ-NarX-like"/>
    <property type="match status" value="1"/>
</dbReference>
<sequence>MRKIVFIGILLSVAHVCFSQHHNYTIRNYKAIDGLPQSQVNVMLEDKNGYLWIGTEGGGLARFDGREFKVYTTLDGLLSNIVSSLTLDRHENLWIVHPRGITKFNGIQFKTFEQPGSASNAKWIRRAFEIKDSLFFISAPGFLGKIYDDSAYYWSKPFKSDILIGYSHLTPENEILLYLSDSTFVTKPNNSLPFGYNNKFKKIFNLFNYKNDVCIKTDSGYFTVDVKKGSYNKVQLGIKHFILFYDSINDVFYTRNGDLLLKEKLTDDGIDIDTILQDVSVRQVLVDSENNTWFASDGEGLFKYFVQDFDKCSSKNITGVSAVFKDSDGAKWIGTRNRGLWKIKKGKVSSFIDKHNDHRNAIWSITESPEGQIWVATTAGLGKYNKQENKFTWLTTTHGLSNATIFALDIDERGGLWIGTNSGGVNYLYNNRFTTYTIKQGLSTNTVNCIYYSQRYKKLFIGNEFGVNSIGNGTVENLQLRGLDNTSILSINSYRDSLLLIGSGGAGIAIYNPATKSNTVITTHHGLISDFVYFVVSDENDNLWIGTEKGITQLKLNNELEITNNLHYDYENGLTGVETNQNAFYISPNEKYFGLIDGLYKYNNFQNDHKLYDLHLTDIQIQYGQYSARDYADNLVGFFKIPQNLQLPPDKNHITFSFNRVDKRYPKSIKFRYLLQNFDKTWSQPSWNNRVTYSNLPPGDYVLHVQSTDNRGRWDANPLTYAFTIKAPFYQTASFIVGSIIFLGGLITLALYLRVKQRVNKVMMLERIRAKEQETLRKEIARDFHDEMGNQLTRIINYVSLLKLNGLENGVDVHNDLYTKVEDSAKYLYTGTRDFIWSIDPGNDELSKLFIHIRDFGEKLFEEKSIQFRAFNEVKEKVKLPYGFSREANLIFKEAMTNAFKYSNAANVALYLRRTDSEFEMIFEDDGIGFYTGDIPKLNGLKNIRERANRINAVLRIQSERNKGTRIILGFKLNKTLKYGLAL</sequence>